<organism evidence="2 3">
    <name type="scientific">Saguinus oedipus</name>
    <name type="common">Cotton-top tamarin</name>
    <name type="synonym">Oedipomidas oedipus</name>
    <dbReference type="NCBI Taxonomy" id="9490"/>
    <lineage>
        <taxon>Eukaryota</taxon>
        <taxon>Metazoa</taxon>
        <taxon>Chordata</taxon>
        <taxon>Craniata</taxon>
        <taxon>Vertebrata</taxon>
        <taxon>Euteleostomi</taxon>
        <taxon>Mammalia</taxon>
        <taxon>Eutheria</taxon>
        <taxon>Euarchontoglires</taxon>
        <taxon>Primates</taxon>
        <taxon>Haplorrhini</taxon>
        <taxon>Platyrrhini</taxon>
        <taxon>Cebidae</taxon>
        <taxon>Callitrichinae</taxon>
        <taxon>Saguinus</taxon>
    </lineage>
</organism>
<evidence type="ECO:0000313" key="3">
    <source>
        <dbReference type="Proteomes" id="UP001266305"/>
    </source>
</evidence>
<keyword evidence="3" id="KW-1185">Reference proteome</keyword>
<feature type="non-terminal residue" evidence="2">
    <location>
        <position position="56"/>
    </location>
</feature>
<name>A0ABQ9TYF4_SAGOE</name>
<gene>
    <name evidence="2" type="ORF">P7K49_032201</name>
</gene>
<accession>A0ABQ9TYF4</accession>
<feature type="region of interest" description="Disordered" evidence="1">
    <location>
        <begin position="1"/>
        <end position="56"/>
    </location>
</feature>
<dbReference type="Proteomes" id="UP001266305">
    <property type="component" value="Unassembled WGS sequence"/>
</dbReference>
<evidence type="ECO:0000256" key="1">
    <source>
        <dbReference type="SAM" id="MobiDB-lite"/>
    </source>
</evidence>
<protein>
    <recommendedName>
        <fullName evidence="4">MHC class I antigen</fullName>
    </recommendedName>
</protein>
<sequence>AGRGWDQRGGAERMSGTGSAERPELSQGAPRGVDSGGCRHPAGEREREARPLAGRA</sequence>
<feature type="compositionally biased region" description="Basic and acidic residues" evidence="1">
    <location>
        <begin position="1"/>
        <end position="11"/>
    </location>
</feature>
<dbReference type="EMBL" id="JASSZA010000018">
    <property type="protein sequence ID" value="KAK2089535.1"/>
    <property type="molecule type" value="Genomic_DNA"/>
</dbReference>
<feature type="non-terminal residue" evidence="2">
    <location>
        <position position="1"/>
    </location>
</feature>
<evidence type="ECO:0008006" key="4">
    <source>
        <dbReference type="Google" id="ProtNLM"/>
    </source>
</evidence>
<reference evidence="2 3" key="1">
    <citation type="submission" date="2023-05" db="EMBL/GenBank/DDBJ databases">
        <title>B98-5 Cell Line De Novo Hybrid Assembly: An Optical Mapping Approach.</title>
        <authorList>
            <person name="Kananen K."/>
            <person name="Auerbach J.A."/>
            <person name="Kautto E."/>
            <person name="Blachly J.S."/>
        </authorList>
    </citation>
    <scope>NUCLEOTIDE SEQUENCE [LARGE SCALE GENOMIC DNA]</scope>
    <source>
        <strain evidence="2">B95-8</strain>
        <tissue evidence="2">Cell line</tissue>
    </source>
</reference>
<proteinExistence type="predicted"/>
<comment type="caution">
    <text evidence="2">The sequence shown here is derived from an EMBL/GenBank/DDBJ whole genome shotgun (WGS) entry which is preliminary data.</text>
</comment>
<feature type="compositionally biased region" description="Basic and acidic residues" evidence="1">
    <location>
        <begin position="41"/>
        <end position="50"/>
    </location>
</feature>
<evidence type="ECO:0000313" key="2">
    <source>
        <dbReference type="EMBL" id="KAK2089535.1"/>
    </source>
</evidence>